<dbReference type="AlphaFoldDB" id="A0A849IFW4"/>
<dbReference type="EMBL" id="JABEPP010000007">
    <property type="protein sequence ID" value="NNM75050.1"/>
    <property type="molecule type" value="Genomic_DNA"/>
</dbReference>
<name>A0A849IFW4_9HYPH</name>
<evidence type="ECO:0000313" key="1">
    <source>
        <dbReference type="EMBL" id="NNM75050.1"/>
    </source>
</evidence>
<dbReference type="Proteomes" id="UP000564885">
    <property type="component" value="Unassembled WGS sequence"/>
</dbReference>
<proteinExistence type="predicted"/>
<comment type="caution">
    <text evidence="1">The sequence shown here is derived from an EMBL/GenBank/DDBJ whole genome shotgun (WGS) entry which is preliminary data.</text>
</comment>
<reference evidence="1 2" key="1">
    <citation type="submission" date="2020-04" db="EMBL/GenBank/DDBJ databases">
        <title>Enterovirga sp. isolate from soil.</title>
        <authorList>
            <person name="Chea S."/>
            <person name="Kim D.-U."/>
        </authorList>
    </citation>
    <scope>NUCLEOTIDE SEQUENCE [LARGE SCALE GENOMIC DNA]</scope>
    <source>
        <strain evidence="1 2">DB1703</strain>
    </source>
</reference>
<evidence type="ECO:0000313" key="2">
    <source>
        <dbReference type="Proteomes" id="UP000564885"/>
    </source>
</evidence>
<gene>
    <name evidence="1" type="ORF">HJG44_22065</name>
</gene>
<keyword evidence="2" id="KW-1185">Reference proteome</keyword>
<sequence>MIVASGPSAAEAPLAEIEGRARIIATNNSWRLVPFADALYASDDHWWRTGAGNEFQGLKISRSEHPGVHQVELALDCRGLFVDGIVFDEPGVIGSGGGSGFQALNLAVQFGATRIALVGLDARVDRGVHWHGPHEGGLSNPHEGTAELWRVAMDRAAPVLAERGIEVVNCSACSALQGFRKMDLSEWLGG</sequence>
<organism evidence="1 2">
    <name type="scientific">Enterovirga aerilata</name>
    <dbReference type="NCBI Taxonomy" id="2730920"/>
    <lineage>
        <taxon>Bacteria</taxon>
        <taxon>Pseudomonadati</taxon>
        <taxon>Pseudomonadota</taxon>
        <taxon>Alphaproteobacteria</taxon>
        <taxon>Hyphomicrobiales</taxon>
        <taxon>Methylobacteriaceae</taxon>
        <taxon>Enterovirga</taxon>
    </lineage>
</organism>
<protein>
    <submittedName>
        <fullName evidence="1">Uncharacterized protein</fullName>
    </submittedName>
</protein>
<accession>A0A849IFW4</accession>